<feature type="region of interest" description="Disordered" evidence="2">
    <location>
        <begin position="474"/>
        <end position="507"/>
    </location>
</feature>
<dbReference type="OrthoDB" id="5427134at2759"/>
<feature type="region of interest" description="Disordered" evidence="2">
    <location>
        <begin position="688"/>
        <end position="791"/>
    </location>
</feature>
<evidence type="ECO:0000313" key="4">
    <source>
        <dbReference type="Proteomes" id="UP000298138"/>
    </source>
</evidence>
<feature type="compositionally biased region" description="Polar residues" evidence="2">
    <location>
        <begin position="384"/>
        <end position="395"/>
    </location>
</feature>
<dbReference type="AlphaFoldDB" id="A0A4S2MXN1"/>
<sequence>MMTESLPTGGCFFRLLDSGHACGCQRFSPRRRRKDSILDDDEHNECHCQHHACFHRTDTPSTPPPLLYRSGRSHSVQRGSLVDTFEHRVSGRARNSSVSSIKHEDGSLRRSIAAFSTASGNTTERDSKSVTPVGILPAFPRRPPLFSAPALNRAASRTPDLHTARQSRELSVVPITDSVASKTSDVRLQITRLADLTQTLKSHQMTQQDQLDLVEGLPSIIEELAEKIELLDHEIATIEARHVNFEDEIRAEINDRLGAIEAYIRLKEKKRGWKTDGKFEGLSSAQGGDSKRQRAIEQNDFGNSFVQTTTTSFTTTTSTSSSMAQYSQKMDDNFQLRIESEIDELTQRLADVEQSTGPSAKRPWEVEFVLIPPSPLIAGAWDDGTSSAASTQFESSEVRPPGSLAVPLKAPGGAHGRITGPAPRSFASTSKQYLRLQSRGFVKQLTIAGGTAKVVSNAIETEFGELLNWCASKSSTSQNSDSQGNSSNSSQQTIRAFEPSGSVSPSPWQPLRKIYQQTVLEYISGIELATPSLWTVEYLKGHCMQHSKARHVVYIMPTVMAPTMTWDDIRVLPVYIEPNSPSPSPDRKQLLSTTAAAGTRSQEEWIWEFDRRLDSKTPASLESHSSVQGGSVPASYPSLPFTNFNNFEPSSLFSRSPSPEHGTMAPKSPLIQSQSELQSLQLYRSTKNPAFQPDHDEHAAVGTPPETNPHLQSRGSARLNHRQRSQKDEQLSDNNSTLFPSDPESPPPKSKTSERRKRRPPQKTESLILDPPPPSPPVSEPSRRIQYIQLD</sequence>
<feature type="region of interest" description="Disordered" evidence="2">
    <location>
        <begin position="650"/>
        <end position="673"/>
    </location>
</feature>
<evidence type="ECO:0000256" key="2">
    <source>
        <dbReference type="SAM" id="MobiDB-lite"/>
    </source>
</evidence>
<reference evidence="3 4" key="1">
    <citation type="submission" date="2019-04" db="EMBL/GenBank/DDBJ databases">
        <title>Comparative genomics and transcriptomics to analyze fruiting body development in filamentous ascomycetes.</title>
        <authorList>
            <consortium name="DOE Joint Genome Institute"/>
            <person name="Lutkenhaus R."/>
            <person name="Traeger S."/>
            <person name="Breuer J."/>
            <person name="Kuo A."/>
            <person name="Lipzen A."/>
            <person name="Pangilinan J."/>
            <person name="Dilworth D."/>
            <person name="Sandor L."/>
            <person name="Poggeler S."/>
            <person name="Barry K."/>
            <person name="Grigoriev I.V."/>
            <person name="Nowrousian M."/>
        </authorList>
    </citation>
    <scope>NUCLEOTIDE SEQUENCE [LARGE SCALE GENOMIC DNA]</scope>
    <source>
        <strain evidence="3 4">CBS 389.68</strain>
    </source>
</reference>
<keyword evidence="1" id="KW-0175">Coiled coil</keyword>
<protein>
    <submittedName>
        <fullName evidence="3">Uncharacterized protein</fullName>
    </submittedName>
</protein>
<dbReference type="InParanoid" id="A0A4S2MXN1"/>
<feature type="compositionally biased region" description="Low complexity" evidence="2">
    <location>
        <begin position="474"/>
        <end position="492"/>
    </location>
</feature>
<organism evidence="3 4">
    <name type="scientific">Ascodesmis nigricans</name>
    <dbReference type="NCBI Taxonomy" id="341454"/>
    <lineage>
        <taxon>Eukaryota</taxon>
        <taxon>Fungi</taxon>
        <taxon>Dikarya</taxon>
        <taxon>Ascomycota</taxon>
        <taxon>Pezizomycotina</taxon>
        <taxon>Pezizomycetes</taxon>
        <taxon>Pezizales</taxon>
        <taxon>Ascodesmidaceae</taxon>
        <taxon>Ascodesmis</taxon>
    </lineage>
</organism>
<dbReference type="STRING" id="341454.A0A4S2MXN1"/>
<feature type="region of interest" description="Disordered" evidence="2">
    <location>
        <begin position="384"/>
        <end position="424"/>
    </location>
</feature>
<evidence type="ECO:0000313" key="3">
    <source>
        <dbReference type="EMBL" id="TGZ81411.1"/>
    </source>
</evidence>
<feature type="compositionally biased region" description="Pro residues" evidence="2">
    <location>
        <begin position="770"/>
        <end position="779"/>
    </location>
</feature>
<feature type="coiled-coil region" evidence="1">
    <location>
        <begin position="221"/>
        <end position="248"/>
    </location>
</feature>
<dbReference type="Proteomes" id="UP000298138">
    <property type="component" value="Unassembled WGS sequence"/>
</dbReference>
<keyword evidence="4" id="KW-1185">Reference proteome</keyword>
<evidence type="ECO:0000256" key="1">
    <source>
        <dbReference type="SAM" id="Coils"/>
    </source>
</evidence>
<dbReference type="EMBL" id="ML220119">
    <property type="protein sequence ID" value="TGZ81411.1"/>
    <property type="molecule type" value="Genomic_DNA"/>
</dbReference>
<name>A0A4S2MXN1_9PEZI</name>
<proteinExistence type="predicted"/>
<gene>
    <name evidence="3" type="ORF">EX30DRAFT_261902</name>
</gene>
<accession>A0A4S2MXN1</accession>